<reference evidence="10" key="2">
    <citation type="submission" date="2024-04" db="EMBL/GenBank/DDBJ databases">
        <authorList>
            <person name="Chen Y."/>
            <person name="Shah S."/>
            <person name="Dougan E. K."/>
            <person name="Thang M."/>
            <person name="Chan C."/>
        </authorList>
    </citation>
    <scope>NUCLEOTIDE SEQUENCE [LARGE SCALE GENOMIC DNA]</scope>
</reference>
<dbReference type="InterPro" id="IPR043926">
    <property type="entry name" value="ABCG_dom"/>
</dbReference>
<keyword evidence="5 7" id="KW-0472">Membrane</keyword>
<name>A0A9P1DH96_9DINO</name>
<dbReference type="Pfam" id="PF19055">
    <property type="entry name" value="ABC2_membrane_7"/>
    <property type="match status" value="1"/>
</dbReference>
<organism evidence="9">
    <name type="scientific">Cladocopium goreaui</name>
    <dbReference type="NCBI Taxonomy" id="2562237"/>
    <lineage>
        <taxon>Eukaryota</taxon>
        <taxon>Sar</taxon>
        <taxon>Alveolata</taxon>
        <taxon>Dinophyceae</taxon>
        <taxon>Suessiales</taxon>
        <taxon>Symbiodiniaceae</taxon>
        <taxon>Cladocopium</taxon>
    </lineage>
</organism>
<dbReference type="GO" id="GO:0016020">
    <property type="term" value="C:membrane"/>
    <property type="evidence" value="ECO:0007669"/>
    <property type="project" value="UniProtKB-SubCell"/>
</dbReference>
<evidence type="ECO:0000259" key="8">
    <source>
        <dbReference type="Pfam" id="PF19055"/>
    </source>
</evidence>
<keyword evidence="4 7" id="KW-1133">Transmembrane helix</keyword>
<evidence type="ECO:0000313" key="12">
    <source>
        <dbReference type="Proteomes" id="UP001152797"/>
    </source>
</evidence>
<keyword evidence="3 7" id="KW-0812">Transmembrane</keyword>
<evidence type="ECO:0000256" key="5">
    <source>
        <dbReference type="ARBA" id="ARBA00023136"/>
    </source>
</evidence>
<comment type="subcellular location">
    <subcellularLocation>
        <location evidence="1">Membrane</location>
        <topology evidence="1">Multi-pass membrane protein</topology>
    </subcellularLocation>
</comment>
<feature type="compositionally biased region" description="Polar residues" evidence="6">
    <location>
        <begin position="528"/>
        <end position="539"/>
    </location>
</feature>
<evidence type="ECO:0000313" key="11">
    <source>
        <dbReference type="EMBL" id="CAL4797488.1"/>
    </source>
</evidence>
<evidence type="ECO:0000256" key="4">
    <source>
        <dbReference type="ARBA" id="ARBA00022989"/>
    </source>
</evidence>
<dbReference type="EMBL" id="CAMXCT010004735">
    <property type="protein sequence ID" value="CAI4010176.1"/>
    <property type="molecule type" value="Genomic_DNA"/>
</dbReference>
<feature type="transmembrane region" description="Helical" evidence="7">
    <location>
        <begin position="775"/>
        <end position="792"/>
    </location>
</feature>
<dbReference type="SUPFAM" id="SSF48452">
    <property type="entry name" value="TPR-like"/>
    <property type="match status" value="1"/>
</dbReference>
<feature type="transmembrane region" description="Helical" evidence="7">
    <location>
        <begin position="742"/>
        <end position="763"/>
    </location>
</feature>
<dbReference type="AlphaFoldDB" id="A0A9P1DH96"/>
<dbReference type="OrthoDB" id="443258at2759"/>
<comment type="caution">
    <text evidence="9">The sequence shown here is derived from an EMBL/GenBank/DDBJ whole genome shotgun (WGS) entry which is preliminary data.</text>
</comment>
<evidence type="ECO:0000256" key="2">
    <source>
        <dbReference type="ARBA" id="ARBA00022448"/>
    </source>
</evidence>
<dbReference type="InterPro" id="IPR011990">
    <property type="entry name" value="TPR-like_helical_dom_sf"/>
</dbReference>
<feature type="transmembrane region" description="Helical" evidence="7">
    <location>
        <begin position="860"/>
        <end position="887"/>
    </location>
</feature>
<feature type="compositionally biased region" description="Basic and acidic residues" evidence="6">
    <location>
        <begin position="246"/>
        <end position="262"/>
    </location>
</feature>
<dbReference type="GO" id="GO:0140359">
    <property type="term" value="F:ABC-type transporter activity"/>
    <property type="evidence" value="ECO:0007669"/>
    <property type="project" value="InterPro"/>
</dbReference>
<dbReference type="Proteomes" id="UP001152797">
    <property type="component" value="Unassembled WGS sequence"/>
</dbReference>
<sequence length="941" mass="104781">MADEAAQLKEKGNQEVKAQNLRRAMELYSEAIEILDAGQSPRLLAELLGNRCLCQMRLKRYQEALSDAQRAVQVDASYTKGFYRLAICQKGQSQSLPSDDWRSMVKKLDEEWGLICYKQAPSAVDPKREGVLREADLLRLLRSIRPSVGEDEEEDDEDDVQRALRQLLTRIAGPSALVCTKTEIREFLRGLHGVVAEDKDLASLRIAEDIVKRKSSSTPSIDVIRKITSASSVGLSATSHRSTSKKSAEAKMEDGRMRHPVIEEEGTPASKATMSPARSRDEAFSAYSMSPSSREPRSPIKVIRREVQHSAAPPDDTEATTDAPPPKIEGAPTEEGSPVQGLQAYRSTLKPLADLSARHISGSVRASCGDDDEVRDEELKNVSLRSDDHHEVMEERRHYDEVADVASKWSLSTGPSGCTLPIVPSLESLSSPKQQRPKEFRVLVPPGKPHGLNLTTEDGLILKIKEVGEGRIKDWNLQNPSLQVKKSDHIVQVNLVNFGADAMRAEISKEEKALDLTVRSRDHRRPSSKASATPQSMSEASPVALLGRVGKDVPGTDSSLMQETASGEKLEVVVEVQHLESSRSIDTKQPRALRNRSFASIYGNLQRVAHEQQPPGFCRQLQVLMKRSFIQWWRGSWQRAIFLGVITGSSTIMATMDTFVVREAEWQALPILNLHTTLALLIAVFSLNLFSTDRPVFWRERESGLSVAAFFVAKVVVNSIDLVLQCFLLTSVYFLIRQPVVSFLVFFPPFLLVTAAASGLGYMISTTFPPKHGPFITAIVIFVSCGLLGHPLRVETMADGKTLEVVLDTLSITRWTVGYYYLNFLADTDLSIFSSDPEAMELIAGIENIYTSPSLVPNTMLGVSAAIIFCISMGLVWHFVAFLRLMFSNRNRGHRRAAPWKQRLYRIQGCMADISFRVLGEERQARLIGAYHRYAPWERQA</sequence>
<evidence type="ECO:0000256" key="3">
    <source>
        <dbReference type="ARBA" id="ARBA00022692"/>
    </source>
</evidence>
<dbReference type="InterPro" id="IPR050352">
    <property type="entry name" value="ABCG_transporters"/>
</dbReference>
<evidence type="ECO:0000313" key="10">
    <source>
        <dbReference type="EMBL" id="CAL1163551.1"/>
    </source>
</evidence>
<evidence type="ECO:0000256" key="7">
    <source>
        <dbReference type="SAM" id="Phobius"/>
    </source>
</evidence>
<proteinExistence type="predicted"/>
<protein>
    <submittedName>
        <fullName evidence="11">White-brown complex-like protein 30</fullName>
    </submittedName>
</protein>
<feature type="transmembrane region" description="Helical" evidence="7">
    <location>
        <begin position="668"/>
        <end position="690"/>
    </location>
</feature>
<dbReference type="EMBL" id="CAMXCT030004735">
    <property type="protein sequence ID" value="CAL4797488.1"/>
    <property type="molecule type" value="Genomic_DNA"/>
</dbReference>
<dbReference type="SMART" id="SM00028">
    <property type="entry name" value="TPR"/>
    <property type="match status" value="2"/>
</dbReference>
<dbReference type="PANTHER" id="PTHR48041:SF91">
    <property type="entry name" value="ABC TRANSPORTER G FAMILY MEMBER 28"/>
    <property type="match status" value="1"/>
</dbReference>
<feature type="region of interest" description="Disordered" evidence="6">
    <location>
        <begin position="233"/>
        <end position="339"/>
    </location>
</feature>
<dbReference type="Gene3D" id="1.25.40.10">
    <property type="entry name" value="Tetratricopeptide repeat domain"/>
    <property type="match status" value="1"/>
</dbReference>
<feature type="transmembrane region" description="Helical" evidence="7">
    <location>
        <begin position="711"/>
        <end position="736"/>
    </location>
</feature>
<gene>
    <name evidence="9" type="ORF">C1SCF055_LOCUS35470</name>
</gene>
<keyword evidence="12" id="KW-1185">Reference proteome</keyword>
<accession>A0A9P1DH96</accession>
<reference evidence="9" key="1">
    <citation type="submission" date="2022-10" db="EMBL/GenBank/DDBJ databases">
        <authorList>
            <person name="Chen Y."/>
            <person name="Dougan E. K."/>
            <person name="Chan C."/>
            <person name="Rhodes N."/>
            <person name="Thang M."/>
        </authorList>
    </citation>
    <scope>NUCLEOTIDE SEQUENCE</scope>
</reference>
<feature type="domain" description="ABC transporter family G" evidence="8">
    <location>
        <begin position="611"/>
        <end position="817"/>
    </location>
</feature>
<evidence type="ECO:0000313" key="9">
    <source>
        <dbReference type="EMBL" id="CAI4010176.1"/>
    </source>
</evidence>
<feature type="region of interest" description="Disordered" evidence="6">
    <location>
        <begin position="518"/>
        <end position="541"/>
    </location>
</feature>
<dbReference type="EMBL" id="CAMXCT020004735">
    <property type="protein sequence ID" value="CAL1163551.1"/>
    <property type="molecule type" value="Genomic_DNA"/>
</dbReference>
<feature type="compositionally biased region" description="Basic and acidic residues" evidence="6">
    <location>
        <begin position="294"/>
        <end position="308"/>
    </location>
</feature>
<dbReference type="PANTHER" id="PTHR48041">
    <property type="entry name" value="ABC TRANSPORTER G FAMILY MEMBER 28"/>
    <property type="match status" value="1"/>
</dbReference>
<evidence type="ECO:0000256" key="6">
    <source>
        <dbReference type="SAM" id="MobiDB-lite"/>
    </source>
</evidence>
<evidence type="ECO:0000256" key="1">
    <source>
        <dbReference type="ARBA" id="ARBA00004141"/>
    </source>
</evidence>
<dbReference type="InterPro" id="IPR019734">
    <property type="entry name" value="TPR_rpt"/>
</dbReference>
<keyword evidence="2" id="KW-0813">Transport</keyword>